<feature type="compositionally biased region" description="Basic residues" evidence="1">
    <location>
        <begin position="50"/>
        <end position="61"/>
    </location>
</feature>
<reference evidence="2 3" key="1">
    <citation type="journal article" date="2018" name="Front. Plant Sci.">
        <title>Red Clover (Trifolium pratense) and Zigzag Clover (T. medium) - A Picture of Genomic Similarities and Differences.</title>
        <authorList>
            <person name="Dluhosova J."/>
            <person name="Istvanek J."/>
            <person name="Nedelnik J."/>
            <person name="Repkova J."/>
        </authorList>
    </citation>
    <scope>NUCLEOTIDE SEQUENCE [LARGE SCALE GENOMIC DNA]</scope>
    <source>
        <strain evidence="3">cv. 10/8</strain>
        <tissue evidence="2">Leaf</tissue>
    </source>
</reference>
<evidence type="ECO:0000313" key="2">
    <source>
        <dbReference type="EMBL" id="MCH94661.1"/>
    </source>
</evidence>
<sequence length="237" mass="27347">MAENGLRSRSITPPRHHLSNDQHQWSHLRARDRSQSARRRSPYSYDRGRQFRRPGSNHHGLRSISVSQEHDIAFQHDRFWMQEQYEARRQQEEKRQHEQRAGLWRQEGFEGNRRSWAGRSRVRRLKEEDYMAHVRDVKQQDLGDDVNLGTDLKSVAKFERNATKLERSSGTEMAGMTKKGEELKGVHDCSLTTGTKMKSGDGNVAEAKKGGTGSPEILRVGDINATIRARQKSQKSM</sequence>
<keyword evidence="3" id="KW-1185">Reference proteome</keyword>
<feature type="non-terminal residue" evidence="2">
    <location>
        <position position="237"/>
    </location>
</feature>
<evidence type="ECO:0000313" key="3">
    <source>
        <dbReference type="Proteomes" id="UP000265520"/>
    </source>
</evidence>
<name>A0A392N4K9_9FABA</name>
<dbReference type="AlphaFoldDB" id="A0A392N4K9"/>
<dbReference type="EMBL" id="LXQA010027863">
    <property type="protein sequence ID" value="MCH94661.1"/>
    <property type="molecule type" value="Genomic_DNA"/>
</dbReference>
<feature type="region of interest" description="Disordered" evidence="1">
    <location>
        <begin position="191"/>
        <end position="217"/>
    </location>
</feature>
<organism evidence="2 3">
    <name type="scientific">Trifolium medium</name>
    <dbReference type="NCBI Taxonomy" id="97028"/>
    <lineage>
        <taxon>Eukaryota</taxon>
        <taxon>Viridiplantae</taxon>
        <taxon>Streptophyta</taxon>
        <taxon>Embryophyta</taxon>
        <taxon>Tracheophyta</taxon>
        <taxon>Spermatophyta</taxon>
        <taxon>Magnoliopsida</taxon>
        <taxon>eudicotyledons</taxon>
        <taxon>Gunneridae</taxon>
        <taxon>Pentapetalae</taxon>
        <taxon>rosids</taxon>
        <taxon>fabids</taxon>
        <taxon>Fabales</taxon>
        <taxon>Fabaceae</taxon>
        <taxon>Papilionoideae</taxon>
        <taxon>50 kb inversion clade</taxon>
        <taxon>NPAAA clade</taxon>
        <taxon>Hologalegina</taxon>
        <taxon>IRL clade</taxon>
        <taxon>Trifolieae</taxon>
        <taxon>Trifolium</taxon>
    </lineage>
</organism>
<comment type="caution">
    <text evidence="2">The sequence shown here is derived from an EMBL/GenBank/DDBJ whole genome shotgun (WGS) entry which is preliminary data.</text>
</comment>
<protein>
    <submittedName>
        <fullName evidence="2">Uncharacterized protein</fullName>
    </submittedName>
</protein>
<feature type="region of interest" description="Disordered" evidence="1">
    <location>
        <begin position="1"/>
        <end position="62"/>
    </location>
</feature>
<proteinExistence type="predicted"/>
<dbReference type="Proteomes" id="UP000265520">
    <property type="component" value="Unassembled WGS sequence"/>
</dbReference>
<evidence type="ECO:0000256" key="1">
    <source>
        <dbReference type="SAM" id="MobiDB-lite"/>
    </source>
</evidence>
<accession>A0A392N4K9</accession>